<evidence type="ECO:0000313" key="2">
    <source>
        <dbReference type="EMBL" id="JAC23064.1"/>
    </source>
</evidence>
<dbReference type="EMBL" id="GBBK01001418">
    <property type="protein sequence ID" value="JAC23064.1"/>
    <property type="molecule type" value="mRNA"/>
</dbReference>
<keyword evidence="1" id="KW-1133">Transmembrane helix</keyword>
<sequence>LSRLSIAALRSIQTCIQAFWVLPGSLRLNKRRKMFLVFAVTAGVFLSMALGATLPTTDLEKCPDPKTDVPNSARPKLIIKGHIENCTCTLPSGKPGKHADNTPCFNGKYRIGICSHGECKVKESTYGCAGKNGTEKGSTIDPFFCTFECEKEGGGKEWAFLPDGSSCVNKDEGDENPKNGTCKHRPHRDSVEQKETVCFPNDQLYLVGC</sequence>
<protein>
    <submittedName>
        <fullName evidence="2">Putative secreted protein</fullName>
    </submittedName>
</protein>
<keyword evidence="1" id="KW-0812">Transmembrane</keyword>
<reference evidence="2" key="1">
    <citation type="submission" date="2014-03" db="EMBL/GenBank/DDBJ databases">
        <title>The sialotranscriptome of Amblyomma triste, Amblyomma parvum and Amblyomma cajennense ticks, uncovered by 454-based RNA-seq.</title>
        <authorList>
            <person name="Garcia G.R."/>
            <person name="Gardinassi L.G."/>
            <person name="Ribeiro J.M."/>
            <person name="Anatriello E."/>
            <person name="Ferreira B.R."/>
            <person name="Moreira H.N."/>
            <person name="Mafra C."/>
            <person name="Olegario M.M."/>
            <person name="Szabo P.J."/>
            <person name="Miranda-Santos I.K."/>
            <person name="Maruyama S.R."/>
        </authorList>
    </citation>
    <scope>NUCLEOTIDE SEQUENCE</scope>
    <source>
        <strain evidence="2">Uberlandia</strain>
        <tissue evidence="2">Salivary glands</tissue>
    </source>
</reference>
<accession>A0A023FP58</accession>
<dbReference type="AlphaFoldDB" id="A0A023FP58"/>
<keyword evidence="1" id="KW-0472">Membrane</keyword>
<proteinExistence type="evidence at transcript level"/>
<feature type="non-terminal residue" evidence="2">
    <location>
        <position position="1"/>
    </location>
</feature>
<feature type="transmembrane region" description="Helical" evidence="1">
    <location>
        <begin position="35"/>
        <end position="54"/>
    </location>
</feature>
<name>A0A023FP58_AMBCJ</name>
<organism evidence="2">
    <name type="scientific">Amblyomma cajennense</name>
    <name type="common">Cayenne tick</name>
    <name type="synonym">Acarus cajennensis</name>
    <dbReference type="NCBI Taxonomy" id="34607"/>
    <lineage>
        <taxon>Eukaryota</taxon>
        <taxon>Metazoa</taxon>
        <taxon>Ecdysozoa</taxon>
        <taxon>Arthropoda</taxon>
        <taxon>Chelicerata</taxon>
        <taxon>Arachnida</taxon>
        <taxon>Acari</taxon>
        <taxon>Parasitiformes</taxon>
        <taxon>Ixodida</taxon>
        <taxon>Ixodoidea</taxon>
        <taxon>Ixodidae</taxon>
        <taxon>Amblyomminae</taxon>
        <taxon>Amblyomma</taxon>
    </lineage>
</organism>
<evidence type="ECO:0000256" key="1">
    <source>
        <dbReference type="SAM" id="Phobius"/>
    </source>
</evidence>